<dbReference type="KEGG" id="mars:A8C75_15230"/>
<evidence type="ECO:0000256" key="1">
    <source>
        <dbReference type="SAM" id="MobiDB-lite"/>
    </source>
</evidence>
<evidence type="ECO:0008006" key="5">
    <source>
        <dbReference type="Google" id="ProtNLM"/>
    </source>
</evidence>
<name>A0A1A9F1S1_9GAMM</name>
<evidence type="ECO:0000313" key="3">
    <source>
        <dbReference type="EMBL" id="ANG63699.1"/>
    </source>
</evidence>
<evidence type="ECO:0000256" key="2">
    <source>
        <dbReference type="SAM" id="SignalP"/>
    </source>
</evidence>
<evidence type="ECO:0000313" key="4">
    <source>
        <dbReference type="Proteomes" id="UP000078070"/>
    </source>
</evidence>
<feature type="signal peptide" evidence="2">
    <location>
        <begin position="1"/>
        <end position="16"/>
    </location>
</feature>
<dbReference type="STRING" id="1821621.A8C75_15230"/>
<feature type="chain" id="PRO_5008386630" description="Zinc-binding protein" evidence="2">
    <location>
        <begin position="17"/>
        <end position="214"/>
    </location>
</feature>
<gene>
    <name evidence="3" type="ORF">A8C75_15230</name>
</gene>
<sequence length="214" mass="22844">MAAAVAGLVPSMAVSAADGTSVSHAAGFEQQYDGHAHGAAQLDLVLDGAALMLQLYSPAMNLVGFEHRARSAPERLAVETALEGLHQAEQMIKLDAAAGCTLRHAEVKQALLDIGGRSEAAEHDHAEEHVREDEHGHDDTHAHEPEGQGEAGRAHTDFEVSYAFHCTAPEKLTSISLAFFARFPGLETLDVRMITADGQRALTLDSHNTDIGLR</sequence>
<accession>A0A1A9F1S1</accession>
<reference evidence="4" key="1">
    <citation type="submission" date="2016-05" db="EMBL/GenBank/DDBJ databases">
        <authorList>
            <person name="Baek K."/>
            <person name="Yang S.-J."/>
        </authorList>
    </citation>
    <scope>NUCLEOTIDE SEQUENCE [LARGE SCALE GENOMIC DNA]</scope>
    <source>
        <strain evidence="4">ST58-10</strain>
    </source>
</reference>
<dbReference type="Pfam" id="PF10986">
    <property type="entry name" value="ZrgA"/>
    <property type="match status" value="1"/>
</dbReference>
<dbReference type="Proteomes" id="UP000078070">
    <property type="component" value="Chromosome"/>
</dbReference>
<reference evidence="3 4" key="2">
    <citation type="journal article" date="2018" name="Int. J. Syst. Evol. Microbiol.">
        <title>Marinobacterium aestuarii sp. nov., a benzene-degrading marine bacterium isolated from estuary sediment.</title>
        <authorList>
            <person name="Bae S.S."/>
            <person name="Jung J."/>
            <person name="Chung D."/>
            <person name="Baek K."/>
        </authorList>
    </citation>
    <scope>NUCLEOTIDE SEQUENCE [LARGE SCALE GENOMIC DNA]</scope>
    <source>
        <strain evidence="3 4">ST58-10</strain>
    </source>
</reference>
<dbReference type="InterPro" id="IPR021253">
    <property type="entry name" value="ZrgA-like"/>
</dbReference>
<keyword evidence="4" id="KW-1185">Reference proteome</keyword>
<feature type="region of interest" description="Disordered" evidence="1">
    <location>
        <begin position="121"/>
        <end position="151"/>
    </location>
</feature>
<keyword evidence="2" id="KW-0732">Signal</keyword>
<proteinExistence type="predicted"/>
<dbReference type="EMBL" id="CP015839">
    <property type="protein sequence ID" value="ANG63699.1"/>
    <property type="molecule type" value="Genomic_DNA"/>
</dbReference>
<dbReference type="AlphaFoldDB" id="A0A1A9F1S1"/>
<protein>
    <recommendedName>
        <fullName evidence="5">Zinc-binding protein</fullName>
    </recommendedName>
</protein>
<organism evidence="3 4">
    <name type="scientific">Marinobacterium aestuarii</name>
    <dbReference type="NCBI Taxonomy" id="1821621"/>
    <lineage>
        <taxon>Bacteria</taxon>
        <taxon>Pseudomonadati</taxon>
        <taxon>Pseudomonadota</taxon>
        <taxon>Gammaproteobacteria</taxon>
        <taxon>Oceanospirillales</taxon>
        <taxon>Oceanospirillaceae</taxon>
        <taxon>Marinobacterium</taxon>
    </lineage>
</organism>